<dbReference type="PANTHER" id="PTHR16515:SF59">
    <property type="entry name" value="PR DOMAIN ZINC FINGER PROTEIN 1"/>
    <property type="match status" value="1"/>
</dbReference>
<evidence type="ECO:0000256" key="7">
    <source>
        <dbReference type="PROSITE-ProRule" id="PRU00042"/>
    </source>
</evidence>
<feature type="domain" description="C2H2-type" evidence="8">
    <location>
        <begin position="366"/>
        <end position="393"/>
    </location>
</feature>
<dbReference type="InterPro" id="IPR050331">
    <property type="entry name" value="Zinc_finger"/>
</dbReference>
<feature type="domain" description="C2H2-type" evidence="8">
    <location>
        <begin position="310"/>
        <end position="337"/>
    </location>
</feature>
<reference evidence="9" key="1">
    <citation type="journal article" date="2019" name="bioRxiv">
        <title>The Genome of the Zebra Mussel, Dreissena polymorpha: A Resource for Invasive Species Research.</title>
        <authorList>
            <person name="McCartney M.A."/>
            <person name="Auch B."/>
            <person name="Kono T."/>
            <person name="Mallez S."/>
            <person name="Zhang Y."/>
            <person name="Obille A."/>
            <person name="Becker A."/>
            <person name="Abrahante J.E."/>
            <person name="Garbe J."/>
            <person name="Badalamenti J.P."/>
            <person name="Herman A."/>
            <person name="Mangelson H."/>
            <person name="Liachko I."/>
            <person name="Sullivan S."/>
            <person name="Sone E.D."/>
            <person name="Koren S."/>
            <person name="Silverstein K.A.T."/>
            <person name="Beckman K.B."/>
            <person name="Gohl D.M."/>
        </authorList>
    </citation>
    <scope>NUCLEOTIDE SEQUENCE</scope>
    <source>
        <strain evidence="9">Duluth1</strain>
        <tissue evidence="9">Whole animal</tissue>
    </source>
</reference>
<evidence type="ECO:0000313" key="10">
    <source>
        <dbReference type="Proteomes" id="UP000828390"/>
    </source>
</evidence>
<keyword evidence="5" id="KW-0862">Zinc</keyword>
<comment type="subcellular location">
    <subcellularLocation>
        <location evidence="1">Nucleus</location>
    </subcellularLocation>
</comment>
<reference evidence="9" key="2">
    <citation type="submission" date="2020-11" db="EMBL/GenBank/DDBJ databases">
        <authorList>
            <person name="McCartney M.A."/>
            <person name="Auch B."/>
            <person name="Kono T."/>
            <person name="Mallez S."/>
            <person name="Becker A."/>
            <person name="Gohl D.M."/>
            <person name="Silverstein K.A.T."/>
            <person name="Koren S."/>
            <person name="Bechman K.B."/>
            <person name="Herman A."/>
            <person name="Abrahante J.E."/>
            <person name="Garbe J."/>
        </authorList>
    </citation>
    <scope>NUCLEOTIDE SEQUENCE</scope>
    <source>
        <strain evidence="9">Duluth1</strain>
        <tissue evidence="9">Whole animal</tissue>
    </source>
</reference>
<evidence type="ECO:0000256" key="3">
    <source>
        <dbReference type="ARBA" id="ARBA00022737"/>
    </source>
</evidence>
<dbReference type="GO" id="GO:0005737">
    <property type="term" value="C:cytoplasm"/>
    <property type="evidence" value="ECO:0007669"/>
    <property type="project" value="TreeGrafter"/>
</dbReference>
<dbReference type="InterPro" id="IPR036236">
    <property type="entry name" value="Znf_C2H2_sf"/>
</dbReference>
<feature type="domain" description="C2H2-type" evidence="8">
    <location>
        <begin position="282"/>
        <end position="309"/>
    </location>
</feature>
<dbReference type="PROSITE" id="PS00028">
    <property type="entry name" value="ZINC_FINGER_C2H2_1"/>
    <property type="match status" value="4"/>
</dbReference>
<comment type="caution">
    <text evidence="9">The sequence shown here is derived from an EMBL/GenBank/DDBJ whole genome shotgun (WGS) entry which is preliminary data.</text>
</comment>
<accession>A0A9D4CQ63</accession>
<evidence type="ECO:0000313" key="9">
    <source>
        <dbReference type="EMBL" id="KAH3728393.1"/>
    </source>
</evidence>
<name>A0A9D4CQ63_DREPO</name>
<keyword evidence="2" id="KW-0479">Metal-binding</keyword>
<dbReference type="FunFam" id="3.30.160.60:FF:000833">
    <property type="entry name" value="PR domain zinc finger protein"/>
    <property type="match status" value="1"/>
</dbReference>
<dbReference type="GO" id="GO:0003700">
    <property type="term" value="F:DNA-binding transcription factor activity"/>
    <property type="evidence" value="ECO:0007669"/>
    <property type="project" value="TreeGrafter"/>
</dbReference>
<gene>
    <name evidence="9" type="ORF">DPMN_054349</name>
</gene>
<keyword evidence="4 7" id="KW-0863">Zinc-finger</keyword>
<keyword evidence="10" id="KW-1185">Reference proteome</keyword>
<dbReference type="FunFam" id="3.30.160.60:FF:000262">
    <property type="entry name" value="PR domain zinc finger protein 1"/>
    <property type="match status" value="1"/>
</dbReference>
<dbReference type="SUPFAM" id="SSF57667">
    <property type="entry name" value="beta-beta-alpha zinc fingers"/>
    <property type="match status" value="3"/>
</dbReference>
<dbReference type="OrthoDB" id="7327383at2759"/>
<evidence type="ECO:0000256" key="4">
    <source>
        <dbReference type="ARBA" id="ARBA00022771"/>
    </source>
</evidence>
<evidence type="ECO:0000256" key="6">
    <source>
        <dbReference type="ARBA" id="ARBA00023242"/>
    </source>
</evidence>
<dbReference type="Proteomes" id="UP000828390">
    <property type="component" value="Unassembled WGS sequence"/>
</dbReference>
<protein>
    <recommendedName>
        <fullName evidence="8">C2H2-type domain-containing protein</fullName>
    </recommendedName>
</protein>
<organism evidence="9 10">
    <name type="scientific">Dreissena polymorpha</name>
    <name type="common">Zebra mussel</name>
    <name type="synonym">Mytilus polymorpha</name>
    <dbReference type="NCBI Taxonomy" id="45954"/>
    <lineage>
        <taxon>Eukaryota</taxon>
        <taxon>Metazoa</taxon>
        <taxon>Spiralia</taxon>
        <taxon>Lophotrochozoa</taxon>
        <taxon>Mollusca</taxon>
        <taxon>Bivalvia</taxon>
        <taxon>Autobranchia</taxon>
        <taxon>Heteroconchia</taxon>
        <taxon>Euheterodonta</taxon>
        <taxon>Imparidentia</taxon>
        <taxon>Neoheterodontei</taxon>
        <taxon>Myida</taxon>
        <taxon>Dreissenoidea</taxon>
        <taxon>Dreissenidae</taxon>
        <taxon>Dreissena</taxon>
    </lineage>
</organism>
<feature type="domain" description="C2H2-type" evidence="8">
    <location>
        <begin position="338"/>
        <end position="365"/>
    </location>
</feature>
<dbReference type="SMART" id="SM00355">
    <property type="entry name" value="ZnF_C2H2"/>
    <property type="match status" value="5"/>
</dbReference>
<evidence type="ECO:0000256" key="5">
    <source>
        <dbReference type="ARBA" id="ARBA00022833"/>
    </source>
</evidence>
<dbReference type="EMBL" id="JAIWYP010000012">
    <property type="protein sequence ID" value="KAH3728393.1"/>
    <property type="molecule type" value="Genomic_DNA"/>
</dbReference>
<dbReference type="GO" id="GO:0008270">
    <property type="term" value="F:zinc ion binding"/>
    <property type="evidence" value="ECO:0007669"/>
    <property type="project" value="UniProtKB-KW"/>
</dbReference>
<dbReference type="Gene3D" id="3.30.160.60">
    <property type="entry name" value="Classic Zinc Finger"/>
    <property type="match status" value="5"/>
</dbReference>
<evidence type="ECO:0000256" key="2">
    <source>
        <dbReference type="ARBA" id="ARBA00022723"/>
    </source>
</evidence>
<dbReference type="GO" id="GO:0005634">
    <property type="term" value="C:nucleus"/>
    <property type="evidence" value="ECO:0007669"/>
    <property type="project" value="UniProtKB-SubCell"/>
</dbReference>
<dbReference type="InterPro" id="IPR013087">
    <property type="entry name" value="Znf_C2H2_type"/>
</dbReference>
<dbReference type="PROSITE" id="PS50157">
    <property type="entry name" value="ZINC_FINGER_C2H2_2"/>
    <property type="match status" value="4"/>
</dbReference>
<dbReference type="GO" id="GO:0006357">
    <property type="term" value="P:regulation of transcription by RNA polymerase II"/>
    <property type="evidence" value="ECO:0007669"/>
    <property type="project" value="TreeGrafter"/>
</dbReference>
<proteinExistence type="predicted"/>
<dbReference type="GO" id="GO:0045165">
    <property type="term" value="P:cell fate commitment"/>
    <property type="evidence" value="ECO:0007669"/>
    <property type="project" value="TreeGrafter"/>
</dbReference>
<dbReference type="PANTHER" id="PTHR16515">
    <property type="entry name" value="PR DOMAIN ZINC FINGER PROTEIN"/>
    <property type="match status" value="1"/>
</dbReference>
<dbReference type="Pfam" id="PF00096">
    <property type="entry name" value="zf-C2H2"/>
    <property type="match status" value="4"/>
</dbReference>
<sequence>MQKGVHHFFDLSAGDPTAARHGESRVLIPETQHVNAQQEITTDEIYNKKQMLTPGTSFDAYNRGMTHTFNGYAIYGEPFQRFDTEMTSLELHYAKLADCSLCKYLHQIMLSKFHENGRKQVQAFLELEYIRSLFGDVYQHSLQGRAVSESYVSIPQPFRMPPKYSNQMPVTINGPDSSVCDPNPAIGSMNSYSAGLLGRFASFDIQTKMQNGPNDHIRAINPEIISPTADTFSLPGITPEKSETTNKQEAKALNLSTKGTKPKTKSSTMPYPLSKVGGKMHYECKYCQKTFGQLSNLKVHLRTHTGEKPYVCAECGKGFAQLAHLQKHHLVHTGERPHQCGVCDKRFSSTSNLKTHLRLHSGDRPFQCRVCPAAFTQFVHLRLHKRLHTNERPFECMRCRRKYISGSGLKTHWKTGTCLQRVECA</sequence>
<dbReference type="AlphaFoldDB" id="A0A9D4CQ63"/>
<dbReference type="GO" id="GO:0000978">
    <property type="term" value="F:RNA polymerase II cis-regulatory region sequence-specific DNA binding"/>
    <property type="evidence" value="ECO:0007669"/>
    <property type="project" value="TreeGrafter"/>
</dbReference>
<dbReference type="FunFam" id="3.30.160.60:FF:001272">
    <property type="entry name" value="Zinc finger protein 683"/>
    <property type="match status" value="1"/>
</dbReference>
<dbReference type="FunFam" id="3.30.160.60:FF:001498">
    <property type="entry name" value="Zinc finger protein 404"/>
    <property type="match status" value="1"/>
</dbReference>
<evidence type="ECO:0000259" key="8">
    <source>
        <dbReference type="PROSITE" id="PS50157"/>
    </source>
</evidence>
<keyword evidence="3" id="KW-0677">Repeat</keyword>
<keyword evidence="6" id="KW-0539">Nucleus</keyword>
<evidence type="ECO:0000256" key="1">
    <source>
        <dbReference type="ARBA" id="ARBA00004123"/>
    </source>
</evidence>